<dbReference type="Proteomes" id="UP000735302">
    <property type="component" value="Unassembled WGS sequence"/>
</dbReference>
<dbReference type="AlphaFoldDB" id="A0AAV4ADI6"/>
<organism evidence="2 3">
    <name type="scientific">Plakobranchus ocellatus</name>
    <dbReference type="NCBI Taxonomy" id="259542"/>
    <lineage>
        <taxon>Eukaryota</taxon>
        <taxon>Metazoa</taxon>
        <taxon>Spiralia</taxon>
        <taxon>Lophotrochozoa</taxon>
        <taxon>Mollusca</taxon>
        <taxon>Gastropoda</taxon>
        <taxon>Heterobranchia</taxon>
        <taxon>Euthyneura</taxon>
        <taxon>Panpulmonata</taxon>
        <taxon>Sacoglossa</taxon>
        <taxon>Placobranchoidea</taxon>
        <taxon>Plakobranchidae</taxon>
        <taxon>Plakobranchus</taxon>
    </lineage>
</organism>
<evidence type="ECO:0000256" key="1">
    <source>
        <dbReference type="SAM" id="MobiDB-lite"/>
    </source>
</evidence>
<keyword evidence="3" id="KW-1185">Reference proteome</keyword>
<protein>
    <submittedName>
        <fullName evidence="2">Uncharacterized protein</fullName>
    </submittedName>
</protein>
<reference evidence="2 3" key="1">
    <citation type="journal article" date="2021" name="Elife">
        <title>Chloroplast acquisition without the gene transfer in kleptoplastic sea slugs, Plakobranchus ocellatus.</title>
        <authorList>
            <person name="Maeda T."/>
            <person name="Takahashi S."/>
            <person name="Yoshida T."/>
            <person name="Shimamura S."/>
            <person name="Takaki Y."/>
            <person name="Nagai Y."/>
            <person name="Toyoda A."/>
            <person name="Suzuki Y."/>
            <person name="Arimoto A."/>
            <person name="Ishii H."/>
            <person name="Satoh N."/>
            <person name="Nishiyama T."/>
            <person name="Hasebe M."/>
            <person name="Maruyama T."/>
            <person name="Minagawa J."/>
            <person name="Obokata J."/>
            <person name="Shigenobu S."/>
        </authorList>
    </citation>
    <scope>NUCLEOTIDE SEQUENCE [LARGE SCALE GENOMIC DNA]</scope>
</reference>
<evidence type="ECO:0000313" key="2">
    <source>
        <dbReference type="EMBL" id="GFO04618.1"/>
    </source>
</evidence>
<gene>
    <name evidence="2" type="ORF">PoB_003112300</name>
</gene>
<proteinExistence type="predicted"/>
<evidence type="ECO:0000313" key="3">
    <source>
        <dbReference type="Proteomes" id="UP000735302"/>
    </source>
</evidence>
<comment type="caution">
    <text evidence="2">The sequence shown here is derived from an EMBL/GenBank/DDBJ whole genome shotgun (WGS) entry which is preliminary data.</text>
</comment>
<name>A0AAV4ADI6_9GAST</name>
<sequence>MAKRRKETSKSLAENQRGRKRCDTDPPSSGYKTSKSLWRILDLPFELNGRNLDRSLLKDMSTCPLSSERMEIRDFSQFV</sequence>
<dbReference type="EMBL" id="BLXT01003739">
    <property type="protein sequence ID" value="GFO04618.1"/>
    <property type="molecule type" value="Genomic_DNA"/>
</dbReference>
<feature type="region of interest" description="Disordered" evidence="1">
    <location>
        <begin position="1"/>
        <end position="33"/>
    </location>
</feature>
<accession>A0AAV4ADI6</accession>